<feature type="chain" id="PRO_5023086032" evidence="1">
    <location>
        <begin position="23"/>
        <end position="139"/>
    </location>
</feature>
<accession>A0A5B8YFA4</accession>
<protein>
    <submittedName>
        <fullName evidence="2">Sulfur reduction protein DsrE</fullName>
    </submittedName>
</protein>
<feature type="signal peptide" evidence="1">
    <location>
        <begin position="1"/>
        <end position="22"/>
    </location>
</feature>
<sequence length="139" mass="15523">MKTLFLSSLAFVLMLITNPVNAQETINTQNNYVVLTKKVDQLKPIILTARSLKEEDGENFGDYQAIICGQDITLLTDKEKMKDFLTEAKEAGVKLIACGFSMKKFGVDAGEIPAEFEVVENGILYNFQLQKKGYYSLGL</sequence>
<dbReference type="RefSeq" id="WP_146830591.1">
    <property type="nucleotide sequence ID" value="NZ_CP042476.1"/>
</dbReference>
<dbReference type="Pfam" id="PF02635">
    <property type="entry name" value="DsrE"/>
    <property type="match status" value="1"/>
</dbReference>
<dbReference type="KEGG" id="anp:FK178_02270"/>
<gene>
    <name evidence="2" type="ORF">FK178_02270</name>
</gene>
<dbReference type="AlphaFoldDB" id="A0A5B8YFA4"/>
<keyword evidence="1" id="KW-0732">Signal</keyword>
<dbReference type="EMBL" id="CP042476">
    <property type="protein sequence ID" value="QED36610.1"/>
    <property type="molecule type" value="Genomic_DNA"/>
</dbReference>
<dbReference type="Proteomes" id="UP000321954">
    <property type="component" value="Chromosome"/>
</dbReference>
<dbReference type="InterPro" id="IPR027396">
    <property type="entry name" value="DsrEFH-like"/>
</dbReference>
<dbReference type="Gene3D" id="3.40.1260.10">
    <property type="entry name" value="DsrEFH-like"/>
    <property type="match status" value="1"/>
</dbReference>
<organism evidence="2 3">
    <name type="scientific">Antarcticibacterium arcticum</name>
    <dbReference type="NCBI Taxonomy" id="2585771"/>
    <lineage>
        <taxon>Bacteria</taxon>
        <taxon>Pseudomonadati</taxon>
        <taxon>Bacteroidota</taxon>
        <taxon>Flavobacteriia</taxon>
        <taxon>Flavobacteriales</taxon>
        <taxon>Flavobacteriaceae</taxon>
        <taxon>Antarcticibacterium</taxon>
    </lineage>
</organism>
<proteinExistence type="predicted"/>
<evidence type="ECO:0000313" key="3">
    <source>
        <dbReference type="Proteomes" id="UP000321954"/>
    </source>
</evidence>
<keyword evidence="3" id="KW-1185">Reference proteome</keyword>
<evidence type="ECO:0000313" key="2">
    <source>
        <dbReference type="EMBL" id="QED36610.1"/>
    </source>
</evidence>
<reference evidence="2 3" key="1">
    <citation type="submission" date="2019-08" db="EMBL/GenBank/DDBJ databases">
        <title>Antarcticibacterium arcticum sp. nov., a bacterium isolated from marine sediment of the Canadian Beaufort Sea.</title>
        <authorList>
            <person name="Lee Y.M."/>
            <person name="Baek K."/>
            <person name="Lee D.-H."/>
            <person name="Shin S.C."/>
            <person name="Jin Y.K."/>
            <person name="Park Y."/>
        </authorList>
    </citation>
    <scope>NUCLEOTIDE SEQUENCE [LARGE SCALE GENOMIC DNA]</scope>
    <source>
        <strain evidence="2 3">PAMC 28998</strain>
    </source>
</reference>
<evidence type="ECO:0000256" key="1">
    <source>
        <dbReference type="SAM" id="SignalP"/>
    </source>
</evidence>
<dbReference type="SUPFAM" id="SSF75169">
    <property type="entry name" value="DsrEFH-like"/>
    <property type="match status" value="1"/>
</dbReference>
<dbReference type="InterPro" id="IPR003787">
    <property type="entry name" value="Sulphur_relay_DsrE/F-like"/>
</dbReference>
<name>A0A5B8YFA4_9FLAO</name>
<dbReference type="OrthoDB" id="1445762at2"/>